<dbReference type="Gene3D" id="3.40.50.850">
    <property type="entry name" value="Isochorismatase-like"/>
    <property type="match status" value="1"/>
</dbReference>
<keyword evidence="1" id="KW-0614">Plasmid</keyword>
<proteinExistence type="predicted"/>
<accession>A0A518HE43</accession>
<dbReference type="InterPro" id="IPR036380">
    <property type="entry name" value="Isochorismatase-like_sf"/>
</dbReference>
<geneLocation type="plasmid" evidence="2">
    <name>pelp_1</name>
</geneLocation>
<organism evidence="1 2">
    <name type="scientific">Tautonia plasticadhaerens</name>
    <dbReference type="NCBI Taxonomy" id="2527974"/>
    <lineage>
        <taxon>Bacteria</taxon>
        <taxon>Pseudomonadati</taxon>
        <taxon>Planctomycetota</taxon>
        <taxon>Planctomycetia</taxon>
        <taxon>Isosphaerales</taxon>
        <taxon>Isosphaeraceae</taxon>
        <taxon>Tautonia</taxon>
    </lineage>
</organism>
<dbReference type="EMBL" id="CP036427">
    <property type="protein sequence ID" value="QDV39103.1"/>
    <property type="molecule type" value="Genomic_DNA"/>
</dbReference>
<dbReference type="Proteomes" id="UP000317835">
    <property type="component" value="Plasmid pElP_1"/>
</dbReference>
<evidence type="ECO:0000313" key="2">
    <source>
        <dbReference type="Proteomes" id="UP000317835"/>
    </source>
</evidence>
<gene>
    <name evidence="1" type="ORF">ElP_70670</name>
</gene>
<dbReference type="KEGG" id="tpla:ElP_70670"/>
<evidence type="ECO:0008006" key="3">
    <source>
        <dbReference type="Google" id="ProtNLM"/>
    </source>
</evidence>
<reference evidence="1 2" key="1">
    <citation type="submission" date="2019-02" db="EMBL/GenBank/DDBJ databases">
        <title>Deep-cultivation of Planctomycetes and their phenomic and genomic characterization uncovers novel biology.</title>
        <authorList>
            <person name="Wiegand S."/>
            <person name="Jogler M."/>
            <person name="Boedeker C."/>
            <person name="Pinto D."/>
            <person name="Vollmers J."/>
            <person name="Rivas-Marin E."/>
            <person name="Kohn T."/>
            <person name="Peeters S.H."/>
            <person name="Heuer A."/>
            <person name="Rast P."/>
            <person name="Oberbeckmann S."/>
            <person name="Bunk B."/>
            <person name="Jeske O."/>
            <person name="Meyerdierks A."/>
            <person name="Storesund J.E."/>
            <person name="Kallscheuer N."/>
            <person name="Luecker S."/>
            <person name="Lage O.M."/>
            <person name="Pohl T."/>
            <person name="Merkel B.J."/>
            <person name="Hornburger P."/>
            <person name="Mueller R.-W."/>
            <person name="Bruemmer F."/>
            <person name="Labrenz M."/>
            <person name="Spormann A.M."/>
            <person name="Op den Camp H."/>
            <person name="Overmann J."/>
            <person name="Amann R."/>
            <person name="Jetten M.S.M."/>
            <person name="Mascher T."/>
            <person name="Medema M.H."/>
            <person name="Devos D.P."/>
            <person name="Kaster A.-K."/>
            <person name="Ovreas L."/>
            <person name="Rohde M."/>
            <person name="Galperin M.Y."/>
            <person name="Jogler C."/>
        </authorList>
    </citation>
    <scope>NUCLEOTIDE SEQUENCE [LARGE SCALE GENOMIC DNA]</scope>
    <source>
        <strain evidence="1 2">ElP</strain>
        <plasmid evidence="2">pelp_1</plasmid>
    </source>
</reference>
<protein>
    <recommendedName>
        <fullName evidence="3">Isochorismatase family protein</fullName>
    </recommendedName>
</protein>
<evidence type="ECO:0000313" key="1">
    <source>
        <dbReference type="EMBL" id="QDV39103.1"/>
    </source>
</evidence>
<name>A0A518HE43_9BACT</name>
<dbReference type="AlphaFoldDB" id="A0A518HE43"/>
<keyword evidence="2" id="KW-1185">Reference proteome</keyword>
<sequence>MPQSEDRPREVRRSGRRDLLRAGALSVLGSGRVDVLSARADGIAPAEPGREAARDGSPRAVCLPAHYYQQFDADPGLGVPAEGYGGWKREPIDLAWDRTALVVMHAWDCGTRDQYPGWYWAVEYIPRAEAICRTVFPRLLGAVRREGFRLFHVVGGGDYYRSLPGYRRAVELAGPSPAPPEQIVADETLRRLREFRSGSVYVGPHNEEDVRRGFAALDFAPQARPRGDEGVAEDGHQLFALCKHHGINHLIYAGFAINWCLLMSPGGMLDMSRRGLICSAIRQAVTAVENKETARGELCKEIGLWRVALAFGFVFDLDDFVSAISGEQAP</sequence>